<dbReference type="PANTHER" id="PTHR30041">
    <property type="entry name" value="ARSENATE REDUCTASE"/>
    <property type="match status" value="1"/>
</dbReference>
<dbReference type="Gene3D" id="3.40.30.10">
    <property type="entry name" value="Glutaredoxin"/>
    <property type="match status" value="1"/>
</dbReference>
<dbReference type="InterPro" id="IPR006660">
    <property type="entry name" value="Arsenate_reductase-like"/>
</dbReference>
<organism evidence="8 9">
    <name type="scientific">Bordetella flabilis</name>
    <dbReference type="NCBI Taxonomy" id="463014"/>
    <lineage>
        <taxon>Bacteria</taxon>
        <taxon>Pseudomonadati</taxon>
        <taxon>Pseudomonadota</taxon>
        <taxon>Betaproteobacteria</taxon>
        <taxon>Burkholderiales</taxon>
        <taxon>Alcaligenaceae</taxon>
        <taxon>Bordetella</taxon>
    </lineage>
</organism>
<dbReference type="InterPro" id="IPR036249">
    <property type="entry name" value="Thioredoxin-like_sf"/>
</dbReference>
<keyword evidence="2" id="KW-0059">Arsenical resistance</keyword>
<sequence length="117" mass="12881">MSTTIYHNPRCGTSRTVLEHLVEAGMSPTVIEYLKTPPSRSTLQALIAQAGLTVREAVRTKEPLYEELGLDAADVTDEQLLDAMIDNPILINRPFVITPIGTRLCRPADVLREILPG</sequence>
<dbReference type="NCBIfam" id="TIGR00014">
    <property type="entry name" value="arsC"/>
    <property type="match status" value="1"/>
</dbReference>
<dbReference type="CDD" id="cd03034">
    <property type="entry name" value="ArsC_ArsC"/>
    <property type="match status" value="1"/>
</dbReference>
<dbReference type="PROSITE" id="PS51353">
    <property type="entry name" value="ARSC"/>
    <property type="match status" value="1"/>
</dbReference>
<name>A0A193GCW8_9BORD</name>
<dbReference type="RefSeq" id="WP_066657585.1">
    <property type="nucleotide sequence ID" value="NZ_CBCSCL010000006.1"/>
</dbReference>
<dbReference type="KEGG" id="bfz:BAU07_11605"/>
<dbReference type="Proteomes" id="UP000091926">
    <property type="component" value="Chromosome"/>
</dbReference>
<dbReference type="EMBL" id="CP016172">
    <property type="protein sequence ID" value="ANN77665.1"/>
    <property type="molecule type" value="Genomic_DNA"/>
</dbReference>
<keyword evidence="3 7" id="KW-0560">Oxidoreductase</keyword>
<dbReference type="Pfam" id="PF03960">
    <property type="entry name" value="ArsC"/>
    <property type="match status" value="1"/>
</dbReference>
<reference evidence="8 9" key="1">
    <citation type="submission" date="2016-06" db="EMBL/GenBank/DDBJ databases">
        <title>Complete genome sequences of Bordetella bronchialis and Bordetella flabilis.</title>
        <authorList>
            <person name="LiPuma J.J."/>
            <person name="Spilker T."/>
        </authorList>
    </citation>
    <scope>NUCLEOTIDE SEQUENCE [LARGE SCALE GENOMIC DNA]</scope>
    <source>
        <strain evidence="8 9">AU10664</strain>
    </source>
</reference>
<gene>
    <name evidence="8" type="ORF">BAU07_11605</name>
</gene>
<evidence type="ECO:0000313" key="9">
    <source>
        <dbReference type="Proteomes" id="UP000091926"/>
    </source>
</evidence>
<dbReference type="SUPFAM" id="SSF52833">
    <property type="entry name" value="Thioredoxin-like"/>
    <property type="match status" value="1"/>
</dbReference>
<evidence type="ECO:0000256" key="2">
    <source>
        <dbReference type="ARBA" id="ARBA00022849"/>
    </source>
</evidence>
<dbReference type="STRING" id="463014.BAU07_11605"/>
<dbReference type="PANTHER" id="PTHR30041:SF5">
    <property type="entry name" value="ARSENATE REDUCTASE-RELATED"/>
    <property type="match status" value="1"/>
</dbReference>
<evidence type="ECO:0000256" key="6">
    <source>
        <dbReference type="PROSITE-ProRule" id="PRU01282"/>
    </source>
</evidence>
<proteinExistence type="inferred from homology"/>
<evidence type="ECO:0000256" key="4">
    <source>
        <dbReference type="ARBA" id="ARBA00038969"/>
    </source>
</evidence>
<dbReference type="OrthoDB" id="9790554at2"/>
<protein>
    <recommendedName>
        <fullName evidence="5 7">Arsenate reductase</fullName>
        <ecNumber evidence="4 7">1.20.4.1</ecNumber>
    </recommendedName>
</protein>
<dbReference type="GO" id="GO:0008794">
    <property type="term" value="F:arsenate reductase (glutaredoxin) activity"/>
    <property type="evidence" value="ECO:0007669"/>
    <property type="project" value="UniProtKB-UniRule"/>
</dbReference>
<evidence type="ECO:0000256" key="1">
    <source>
        <dbReference type="ARBA" id="ARBA00007198"/>
    </source>
</evidence>
<evidence type="ECO:0000256" key="7">
    <source>
        <dbReference type="RuleBase" id="RU362029"/>
    </source>
</evidence>
<evidence type="ECO:0000313" key="8">
    <source>
        <dbReference type="EMBL" id="ANN77665.1"/>
    </source>
</evidence>
<keyword evidence="9" id="KW-1185">Reference proteome</keyword>
<accession>A0A193GCW8</accession>
<dbReference type="InterPro" id="IPR006659">
    <property type="entry name" value="Arsenate_reductase"/>
</dbReference>
<dbReference type="EC" id="1.20.4.1" evidence="4 7"/>
<comment type="similarity">
    <text evidence="1 6 7">Belongs to the ArsC family.</text>
</comment>
<dbReference type="GO" id="GO:0046685">
    <property type="term" value="P:response to arsenic-containing substance"/>
    <property type="evidence" value="ECO:0007669"/>
    <property type="project" value="UniProtKB-KW"/>
</dbReference>
<dbReference type="AlphaFoldDB" id="A0A193GCW8"/>
<comment type="catalytic activity">
    <reaction evidence="7">
        <text>[glutaredoxin]-dithiol + arsenate + glutathione + H(+) = glutathionyl-S-S-[glutaredoxin] + arsenite + H2O</text>
        <dbReference type="Rhea" id="RHEA:22016"/>
        <dbReference type="Rhea" id="RHEA-COMP:10729"/>
        <dbReference type="Rhea" id="RHEA-COMP:17668"/>
        <dbReference type="ChEBI" id="CHEBI:15377"/>
        <dbReference type="ChEBI" id="CHEBI:15378"/>
        <dbReference type="ChEBI" id="CHEBI:29242"/>
        <dbReference type="ChEBI" id="CHEBI:29950"/>
        <dbReference type="ChEBI" id="CHEBI:48597"/>
        <dbReference type="ChEBI" id="CHEBI:57925"/>
        <dbReference type="ChEBI" id="CHEBI:146199"/>
        <dbReference type="EC" id="1.20.4.1"/>
    </reaction>
</comment>
<evidence type="ECO:0000256" key="3">
    <source>
        <dbReference type="ARBA" id="ARBA00023002"/>
    </source>
</evidence>
<evidence type="ECO:0000256" key="5">
    <source>
        <dbReference type="ARBA" id="ARBA00039879"/>
    </source>
</evidence>